<dbReference type="Gene3D" id="3.30.420.10">
    <property type="entry name" value="Ribonuclease H-like superfamily/Ribonuclease H"/>
    <property type="match status" value="1"/>
</dbReference>
<dbReference type="EMBL" id="JAUHHV010000005">
    <property type="protein sequence ID" value="KAK1425501.1"/>
    <property type="molecule type" value="Genomic_DNA"/>
</dbReference>
<dbReference type="InterPro" id="IPR012337">
    <property type="entry name" value="RNaseH-like_sf"/>
</dbReference>
<keyword evidence="2" id="KW-0678">Repressor</keyword>
<evidence type="ECO:0000313" key="10">
    <source>
        <dbReference type="Proteomes" id="UP001229421"/>
    </source>
</evidence>
<sequence length="1128" mass="126843">MVLITTSPEAISSSSPPPLLVTSPLHSSPCQSLSRGHHLVDELARGPPPRLSDCKVVWFVVFAVFAVFLCTIVRLLLSYSFWVSTRVPLNLVLQAKRILPSFTHSSNPLINHPHKQTVFIRSQTANHTNLTYAIKFNSMDRNNSNNNNRGGYHGGRSNGGRSSRGGHDGNQHSGGRGYHSSGGWNRNNTQQYGNQNQPQYQEQRGQQAYRPPANTRQSVDRVPERVDGGREGMTWSRIASGGQQIGSTQNRNQTDVQVLTVPNLETLTVSEHSKDEVPNAYVPIKRVDHGTLATRSVKLLVNHFPVKFNPSNTILRYDIDVKQDSEQGASSSTRPVKKSIPKSSLRMIQEKLCSEYPDKFPLLQTAYDGEKNIFSAISLQPGTYRVQLSGRVYLCNIKYGNDLNLSKLQDFVKENAMYIPREVLQALDVVMKANHFREKVSVGRGMYPREHRREDDLGSGVAAYRGSQQSLKVTTNGLVLCTDYSVVPFRKRIPVLDFLKEHVQEIQGPDDIPRYKNKVMTALKGLRVTVTHRRTNQKYTVSGLSEKLTRDISFAKEDLEGKNEPEVVMLTDYFRDKWGKEITHTRIPCLQLGIGKKANFVPMELCVLAEDRRFPKEQLGKEAARKLKDLSLLAPDHRRSAICGMVRDEFGTGRPGATVIQNFDVEVDMNMTEVVGRVMEPPKLKLGSSSGKPIIITVDKQKCQYNLLQGKTLVSGKPVERWALIDFSSKHRWNRIDVNNFIPKLMNRCGSIGVRMEKPLLVHPTNTYPLDNVNSVGGLLKWVVEECRKEDKGRLQLIICVMPEIHNGYKYLKFVSETEIGVTTQCCLSVNANKPNCDQFLANLGLKINAKMGGRNMELVGKFPHFSTDDHYMFIGADVNHPAPSNTAAPSIAAVVGSVNWPSATSYAVRVRPQAHRKEEIVNFGSECLDLVNTYAKVNGVKPNKIVVFRDGVSDDQFDMVLNKEMVDMKQALCTGSYHPLITYVVAQKRHTTRLFLNNTRDTGNVPPGTVVDTNIVHPSYFDFYLCSHFGGIGTSKPTRYSMIWDENRFSADEIQQLSYNLCYLFARCTKPVSLVTPVYYADLVAYRGRMYEEVLMEIQASGSRSVSSYDKLLYNVNPEIKDSMFFI</sequence>
<feature type="transmembrane region" description="Helical" evidence="6">
    <location>
        <begin position="56"/>
        <end position="82"/>
    </location>
</feature>
<evidence type="ECO:0000256" key="6">
    <source>
        <dbReference type="SAM" id="Phobius"/>
    </source>
</evidence>
<keyword evidence="4" id="KW-0687">Ribonucleoprotein</keyword>
<dbReference type="GO" id="GO:0031047">
    <property type="term" value="P:regulatory ncRNA-mediated gene silencing"/>
    <property type="evidence" value="ECO:0007669"/>
    <property type="project" value="UniProtKB-KW"/>
</dbReference>
<evidence type="ECO:0000313" key="9">
    <source>
        <dbReference type="EMBL" id="KAK1425501.1"/>
    </source>
</evidence>
<dbReference type="Gene3D" id="2.170.260.10">
    <property type="entry name" value="paz domain"/>
    <property type="match status" value="1"/>
</dbReference>
<dbReference type="Gene3D" id="3.40.50.2300">
    <property type="match status" value="1"/>
</dbReference>
<dbReference type="Pfam" id="PF02171">
    <property type="entry name" value="Piwi"/>
    <property type="match status" value="1"/>
</dbReference>
<dbReference type="SUPFAM" id="SSF101690">
    <property type="entry name" value="PAZ domain"/>
    <property type="match status" value="1"/>
</dbReference>
<dbReference type="GO" id="GO:1990904">
    <property type="term" value="C:ribonucleoprotein complex"/>
    <property type="evidence" value="ECO:0007669"/>
    <property type="project" value="UniProtKB-KW"/>
</dbReference>
<dbReference type="Proteomes" id="UP001229421">
    <property type="component" value="Unassembled WGS sequence"/>
</dbReference>
<evidence type="ECO:0000256" key="4">
    <source>
        <dbReference type="ARBA" id="ARBA00023274"/>
    </source>
</evidence>
<proteinExistence type="inferred from homology"/>
<evidence type="ECO:0000256" key="2">
    <source>
        <dbReference type="ARBA" id="ARBA00022491"/>
    </source>
</evidence>
<dbReference type="GO" id="GO:0051607">
    <property type="term" value="P:defense response to virus"/>
    <property type="evidence" value="ECO:0007669"/>
    <property type="project" value="UniProtKB-ARBA"/>
</dbReference>
<feature type="domain" description="Piwi" evidence="8">
    <location>
        <begin position="797"/>
        <end position="1094"/>
    </location>
</feature>
<dbReference type="PANTHER" id="PTHR22891">
    <property type="entry name" value="EUKARYOTIC TRANSLATION INITIATION FACTOR 2C"/>
    <property type="match status" value="1"/>
</dbReference>
<dbReference type="InterPro" id="IPR036085">
    <property type="entry name" value="PAZ_dom_sf"/>
</dbReference>
<organism evidence="9 10">
    <name type="scientific">Tagetes erecta</name>
    <name type="common">African marigold</name>
    <dbReference type="NCBI Taxonomy" id="13708"/>
    <lineage>
        <taxon>Eukaryota</taxon>
        <taxon>Viridiplantae</taxon>
        <taxon>Streptophyta</taxon>
        <taxon>Embryophyta</taxon>
        <taxon>Tracheophyta</taxon>
        <taxon>Spermatophyta</taxon>
        <taxon>Magnoliopsida</taxon>
        <taxon>eudicotyledons</taxon>
        <taxon>Gunneridae</taxon>
        <taxon>Pentapetalae</taxon>
        <taxon>asterids</taxon>
        <taxon>campanulids</taxon>
        <taxon>Asterales</taxon>
        <taxon>Asteraceae</taxon>
        <taxon>Asteroideae</taxon>
        <taxon>Heliantheae alliance</taxon>
        <taxon>Tageteae</taxon>
        <taxon>Tagetes</taxon>
    </lineage>
</organism>
<dbReference type="Pfam" id="PF08699">
    <property type="entry name" value="ArgoL1"/>
    <property type="match status" value="1"/>
</dbReference>
<keyword evidence="6" id="KW-0472">Membrane</keyword>
<feature type="compositionally biased region" description="Low complexity" evidence="5">
    <location>
        <begin position="138"/>
        <end position="150"/>
    </location>
</feature>
<dbReference type="CDD" id="cd04657">
    <property type="entry name" value="Piwi_ago-like"/>
    <property type="match status" value="1"/>
</dbReference>
<dbReference type="InterPro" id="IPR014811">
    <property type="entry name" value="ArgoL1"/>
</dbReference>
<feature type="compositionally biased region" description="Low complexity" evidence="5">
    <location>
        <begin position="178"/>
        <end position="207"/>
    </location>
</feature>
<comment type="caution">
    <text evidence="9">The sequence shown here is derived from an EMBL/GenBank/DDBJ whole genome shotgun (WGS) entry which is preliminary data.</text>
</comment>
<name>A0AAD8KQP9_TARER</name>
<evidence type="ECO:0000256" key="5">
    <source>
        <dbReference type="SAM" id="MobiDB-lite"/>
    </source>
</evidence>
<keyword evidence="6" id="KW-0812">Transmembrane</keyword>
<dbReference type="Pfam" id="PF02170">
    <property type="entry name" value="PAZ"/>
    <property type="match status" value="1"/>
</dbReference>
<dbReference type="CDD" id="cd02846">
    <property type="entry name" value="PAZ_argonaute_like"/>
    <property type="match status" value="1"/>
</dbReference>
<feature type="domain" description="PAZ" evidence="7">
    <location>
        <begin position="494"/>
        <end position="610"/>
    </location>
</feature>
<dbReference type="PROSITE" id="PS50822">
    <property type="entry name" value="PIWI"/>
    <property type="match status" value="1"/>
</dbReference>
<comment type="similarity">
    <text evidence="1">Belongs to the argonaute family. Ago subfamily.</text>
</comment>
<dbReference type="InterPro" id="IPR032474">
    <property type="entry name" value="Argonaute_N"/>
</dbReference>
<gene>
    <name evidence="9" type="ORF">QVD17_20853</name>
</gene>
<dbReference type="InterPro" id="IPR045246">
    <property type="entry name" value="Piwi_ago-like"/>
</dbReference>
<evidence type="ECO:0000256" key="1">
    <source>
        <dbReference type="ARBA" id="ARBA00008201"/>
    </source>
</evidence>
<dbReference type="SUPFAM" id="SSF53098">
    <property type="entry name" value="Ribonuclease H-like"/>
    <property type="match status" value="1"/>
</dbReference>
<evidence type="ECO:0000256" key="3">
    <source>
        <dbReference type="ARBA" id="ARBA00023158"/>
    </source>
</evidence>
<reference evidence="9" key="1">
    <citation type="journal article" date="2023" name="bioRxiv">
        <title>Improved chromosome-level genome assembly for marigold (Tagetes erecta).</title>
        <authorList>
            <person name="Jiang F."/>
            <person name="Yuan L."/>
            <person name="Wang S."/>
            <person name="Wang H."/>
            <person name="Xu D."/>
            <person name="Wang A."/>
            <person name="Fan W."/>
        </authorList>
    </citation>
    <scope>NUCLEOTIDE SEQUENCE</scope>
    <source>
        <strain evidence="9">WSJ</strain>
        <tissue evidence="9">Leaf</tissue>
    </source>
</reference>
<dbReference type="InterPro" id="IPR003165">
    <property type="entry name" value="Piwi"/>
</dbReference>
<keyword evidence="10" id="KW-1185">Reference proteome</keyword>
<protein>
    <submittedName>
        <fullName evidence="9">Uncharacterized protein</fullName>
    </submittedName>
</protein>
<dbReference type="SMART" id="SM01163">
    <property type="entry name" value="DUF1785"/>
    <property type="match status" value="1"/>
</dbReference>
<dbReference type="SMART" id="SM00949">
    <property type="entry name" value="PAZ"/>
    <property type="match status" value="1"/>
</dbReference>
<evidence type="ECO:0000259" key="8">
    <source>
        <dbReference type="PROSITE" id="PS50822"/>
    </source>
</evidence>
<dbReference type="PROSITE" id="PS50821">
    <property type="entry name" value="PAZ"/>
    <property type="match status" value="1"/>
</dbReference>
<accession>A0AAD8KQP9</accession>
<feature type="compositionally biased region" description="Basic and acidic residues" evidence="5">
    <location>
        <begin position="218"/>
        <end position="230"/>
    </location>
</feature>
<keyword evidence="3" id="KW-0943">RNA-mediated gene silencing</keyword>
<feature type="region of interest" description="Disordered" evidence="5">
    <location>
        <begin position="138"/>
        <end position="232"/>
    </location>
</feature>
<dbReference type="AlphaFoldDB" id="A0AAD8KQP9"/>
<dbReference type="GO" id="GO:0003723">
    <property type="term" value="F:RNA binding"/>
    <property type="evidence" value="ECO:0007669"/>
    <property type="project" value="InterPro"/>
</dbReference>
<dbReference type="InterPro" id="IPR036397">
    <property type="entry name" value="RNaseH_sf"/>
</dbReference>
<evidence type="ECO:0000259" key="7">
    <source>
        <dbReference type="PROSITE" id="PS50821"/>
    </source>
</evidence>
<dbReference type="Pfam" id="PF16486">
    <property type="entry name" value="ArgoN"/>
    <property type="match status" value="1"/>
</dbReference>
<dbReference type="InterPro" id="IPR003100">
    <property type="entry name" value="PAZ_dom"/>
</dbReference>
<keyword evidence="6" id="KW-1133">Transmembrane helix</keyword>
<dbReference type="SMART" id="SM00950">
    <property type="entry name" value="Piwi"/>
    <property type="match status" value="1"/>
</dbReference>